<feature type="transmembrane region" description="Helical" evidence="7">
    <location>
        <begin position="283"/>
        <end position="303"/>
    </location>
</feature>
<feature type="region of interest" description="Disordered" evidence="6">
    <location>
        <begin position="99"/>
        <end position="120"/>
    </location>
</feature>
<evidence type="ECO:0000313" key="10">
    <source>
        <dbReference type="Proteomes" id="UP000037460"/>
    </source>
</evidence>
<dbReference type="InterPro" id="IPR050186">
    <property type="entry name" value="TPT_transporter"/>
</dbReference>
<keyword evidence="3 7" id="KW-1133">Transmembrane helix</keyword>
<dbReference type="GO" id="GO:0016020">
    <property type="term" value="C:membrane"/>
    <property type="evidence" value="ECO:0007669"/>
    <property type="project" value="UniProtKB-SubCell"/>
</dbReference>
<sequence>MVSLAERYQSTLAVAHATIEQQQAQLAQHAADEAAWVEERASLHRQLREVAGAFSELRTASVADHQKLRAEVDAAKKEALRERDRATLAEAAASSRAGALASAAEERQRHASQAASAASTSSSLTAALERSKAEIERARAAAATAERAAAESAVAAGDARLSISGTSAMDGGRLSIMPVVLLLATGHVTSTLAPAYGTVAFSNIVKTAEPLFTCLFAALLYKRAFPPAVYFSLLLVVLGVALVSARDVNFSAFSLMAGMTSNAAFALYSIGAKRLLATRDAQTTYALLTMLSCLVLVPVAAVMEWSGAGTSRMAAASLAPLGGWRLVGLLVCTGLLQYLSNEIAFITLSLIHPVTYALANTLKRSFVVAASLIFFRQRLTPQAGAGAALALLGALGYSLAITHHQRATFSAAFSAASATTVSATRAPVSAPLSPAMPSGNPLTVQEVADRVDFAARAFVARAVMRMRMGMEQD</sequence>
<organism evidence="9 10">
    <name type="scientific">Chrysochromulina tobinii</name>
    <dbReference type="NCBI Taxonomy" id="1460289"/>
    <lineage>
        <taxon>Eukaryota</taxon>
        <taxon>Haptista</taxon>
        <taxon>Haptophyta</taxon>
        <taxon>Prymnesiophyceae</taxon>
        <taxon>Prymnesiales</taxon>
        <taxon>Chrysochromulinaceae</taxon>
        <taxon>Chrysochromulina</taxon>
    </lineage>
</organism>
<dbReference type="SUPFAM" id="SSF103481">
    <property type="entry name" value="Multidrug resistance efflux transporter EmrE"/>
    <property type="match status" value="1"/>
</dbReference>
<dbReference type="Pfam" id="PF03151">
    <property type="entry name" value="TPT"/>
    <property type="match status" value="1"/>
</dbReference>
<dbReference type="Proteomes" id="UP000037460">
    <property type="component" value="Unassembled WGS sequence"/>
</dbReference>
<keyword evidence="4 7" id="KW-0472">Membrane</keyword>
<feature type="domain" description="Sugar phosphate transporter" evidence="8">
    <location>
        <begin position="175"/>
        <end position="398"/>
    </location>
</feature>
<dbReference type="InterPro" id="IPR004853">
    <property type="entry name" value="Sugar_P_trans_dom"/>
</dbReference>
<evidence type="ECO:0000256" key="3">
    <source>
        <dbReference type="ARBA" id="ARBA00022989"/>
    </source>
</evidence>
<protein>
    <recommendedName>
        <fullName evidence="8">Sugar phosphate transporter domain-containing protein</fullName>
    </recommendedName>
</protein>
<comment type="subcellular location">
    <subcellularLocation>
        <location evidence="1">Membrane</location>
        <topology evidence="1">Multi-pass membrane protein</topology>
    </subcellularLocation>
</comment>
<reference evidence="10" key="1">
    <citation type="journal article" date="2015" name="PLoS Genet.">
        <title>Genome Sequence and Transcriptome Analyses of Chrysochromulina tobin: Metabolic Tools for Enhanced Algal Fitness in the Prominent Order Prymnesiales (Haptophyceae).</title>
        <authorList>
            <person name="Hovde B.T."/>
            <person name="Deodato C.R."/>
            <person name="Hunsperger H.M."/>
            <person name="Ryken S.A."/>
            <person name="Yost W."/>
            <person name="Jha R.K."/>
            <person name="Patterson J."/>
            <person name="Monnat R.J. Jr."/>
            <person name="Barlow S.B."/>
            <person name="Starkenburg S.R."/>
            <person name="Cattolico R.A."/>
        </authorList>
    </citation>
    <scope>NUCLEOTIDE SEQUENCE</scope>
    <source>
        <strain evidence="10">CCMP291</strain>
    </source>
</reference>
<feature type="compositionally biased region" description="Low complexity" evidence="6">
    <location>
        <begin position="111"/>
        <end position="120"/>
    </location>
</feature>
<keyword evidence="2 7" id="KW-0812">Transmembrane</keyword>
<feature type="transmembrane region" description="Helical" evidence="7">
    <location>
        <begin position="228"/>
        <end position="245"/>
    </location>
</feature>
<evidence type="ECO:0000259" key="8">
    <source>
        <dbReference type="Pfam" id="PF03151"/>
    </source>
</evidence>
<evidence type="ECO:0000256" key="1">
    <source>
        <dbReference type="ARBA" id="ARBA00004141"/>
    </source>
</evidence>
<keyword evidence="10" id="KW-1185">Reference proteome</keyword>
<evidence type="ECO:0000256" key="7">
    <source>
        <dbReference type="SAM" id="Phobius"/>
    </source>
</evidence>
<dbReference type="OrthoDB" id="6418713at2759"/>
<feature type="transmembrane region" description="Helical" evidence="7">
    <location>
        <begin position="251"/>
        <end position="271"/>
    </location>
</feature>
<feature type="coiled-coil region" evidence="5">
    <location>
        <begin position="121"/>
        <end position="148"/>
    </location>
</feature>
<keyword evidence="5" id="KW-0175">Coiled coil</keyword>
<evidence type="ECO:0000256" key="4">
    <source>
        <dbReference type="ARBA" id="ARBA00023136"/>
    </source>
</evidence>
<evidence type="ECO:0000313" key="9">
    <source>
        <dbReference type="EMBL" id="KOO53506.1"/>
    </source>
</evidence>
<comment type="caution">
    <text evidence="9">The sequence shown here is derived from an EMBL/GenBank/DDBJ whole genome shotgun (WGS) entry which is preliminary data.</text>
</comment>
<gene>
    <name evidence="9" type="ORF">Ctob_013216</name>
</gene>
<feature type="transmembrane region" description="Helical" evidence="7">
    <location>
        <begin position="315"/>
        <end position="336"/>
    </location>
</feature>
<dbReference type="InterPro" id="IPR037185">
    <property type="entry name" value="EmrE-like"/>
</dbReference>
<accession>A0A0M0LRA4</accession>
<evidence type="ECO:0000256" key="6">
    <source>
        <dbReference type="SAM" id="MobiDB-lite"/>
    </source>
</evidence>
<name>A0A0M0LRA4_9EUKA</name>
<feature type="transmembrane region" description="Helical" evidence="7">
    <location>
        <begin position="379"/>
        <end position="400"/>
    </location>
</feature>
<dbReference type="AlphaFoldDB" id="A0A0M0LRA4"/>
<proteinExistence type="predicted"/>
<dbReference type="PANTHER" id="PTHR11132">
    <property type="entry name" value="SOLUTE CARRIER FAMILY 35"/>
    <property type="match status" value="1"/>
</dbReference>
<evidence type="ECO:0000256" key="5">
    <source>
        <dbReference type="SAM" id="Coils"/>
    </source>
</evidence>
<evidence type="ECO:0000256" key="2">
    <source>
        <dbReference type="ARBA" id="ARBA00022692"/>
    </source>
</evidence>
<dbReference type="EMBL" id="JWZX01000201">
    <property type="protein sequence ID" value="KOO53506.1"/>
    <property type="molecule type" value="Genomic_DNA"/>
</dbReference>
<feature type="transmembrane region" description="Helical" evidence="7">
    <location>
        <begin position="174"/>
        <end position="193"/>
    </location>
</feature>